<keyword evidence="3 7" id="KW-0812">Transmembrane</keyword>
<dbReference type="Pfam" id="PF20938">
    <property type="entry name" value="DUF2264_C"/>
    <property type="match status" value="1"/>
</dbReference>
<dbReference type="PANTHER" id="PTHR35339">
    <property type="entry name" value="LINALOOL DEHYDRATASE_ISOMERASE DOMAIN-CONTAINING PROTEIN"/>
    <property type="match status" value="1"/>
</dbReference>
<gene>
    <name evidence="10" type="ORF">CSOJ01_12874</name>
</gene>
<feature type="transmembrane region" description="Helical" evidence="7">
    <location>
        <begin position="477"/>
        <end position="498"/>
    </location>
</feature>
<dbReference type="PANTHER" id="PTHR35339:SF2">
    <property type="entry name" value="DUF2264 DOMAIN-CONTAINING PROTEIN-RELATED"/>
    <property type="match status" value="1"/>
</dbReference>
<proteinExistence type="inferred from homology"/>
<dbReference type="Proteomes" id="UP000652219">
    <property type="component" value="Unassembled WGS sequence"/>
</dbReference>
<keyword evidence="5 7" id="KW-0472">Membrane</keyword>
<feature type="transmembrane region" description="Helical" evidence="7">
    <location>
        <begin position="80"/>
        <end position="97"/>
    </location>
</feature>
<feature type="transmembrane region" description="Helical" evidence="7">
    <location>
        <begin position="245"/>
        <end position="267"/>
    </location>
</feature>
<feature type="transmembrane region" description="Helical" evidence="7">
    <location>
        <begin position="214"/>
        <end position="233"/>
    </location>
</feature>
<keyword evidence="11" id="KW-1185">Reference proteome</keyword>
<dbReference type="InterPro" id="IPR011701">
    <property type="entry name" value="MFS"/>
</dbReference>
<dbReference type="GO" id="GO:0016020">
    <property type="term" value="C:membrane"/>
    <property type="evidence" value="ECO:0007669"/>
    <property type="project" value="UniProtKB-SubCell"/>
</dbReference>
<dbReference type="InterPro" id="IPR049237">
    <property type="entry name" value="DUF2264_C"/>
</dbReference>
<comment type="caution">
    <text evidence="10">The sequence shown here is derived from an EMBL/GenBank/DDBJ whole genome shotgun (WGS) entry which is preliminary data.</text>
</comment>
<feature type="transmembrane region" description="Helical" evidence="7">
    <location>
        <begin position="126"/>
        <end position="143"/>
    </location>
</feature>
<feature type="transmembrane region" description="Helical" evidence="7">
    <location>
        <begin position="411"/>
        <end position="435"/>
    </location>
</feature>
<evidence type="ECO:0000259" key="9">
    <source>
        <dbReference type="Pfam" id="PF20938"/>
    </source>
</evidence>
<dbReference type="FunFam" id="1.20.1250.20:FF:000065">
    <property type="entry name" value="Putative MFS pantothenate transporter"/>
    <property type="match status" value="1"/>
</dbReference>
<evidence type="ECO:0000256" key="7">
    <source>
        <dbReference type="SAM" id="Phobius"/>
    </source>
</evidence>
<evidence type="ECO:0000313" key="10">
    <source>
        <dbReference type="EMBL" id="KAF6797629.1"/>
    </source>
</evidence>
<sequence length="1268" mass="142601">MASTAPTTTPQHGTKAAVTTEQPVVKDAAVPAVAASTVMEETGATENEAPKRSLWVAWLYMFDWYPSHMSKEEKRFMRKLDAFLLTFCSLAFFLKWLDSSNINSAYVSGMKEELKLYGNEYSMFQTFYNIGYIICQVPAMLLLSRPKYSRYFLPTMEVLWSILTFAQCKLQNASQIYGTRFLLGVLETPVASGSLFIMSSWYKPEELFKRAGLWYVSNNIGVMFGNYLQAAAYSNLNGVHGMAGWRWLFIIDGCISLPISIMGYFIFPGMPSSGKPWWLTQAEYELGQRRMRDVGVEEPKKITTRMLRRLFCHWHWYVGVLAYVLFLSGAYPHGQMNLWLKWQADKWGTYTVPQINTIPTGAQGVSVVAAILATSLCMVYPTWIIFQIVMAIVMFANICLMVWFIPHGLHFASYYLFGVSAAVTPILVPTVNYWLKDSAEARAFCTGSMLTLGFAISSFYPLVAFPVVEAPQWKKGYIVNFFFILGCWASLTLGFWLYNKQEKQKKQREMEEMIDEEKLKGEDAKHWNPNTLPRARGSRNKTRGRFSDNLLRTRSDLIRATLALLRPLLPHFSPSKARIRLPVSTGTHFDETAAQLEGFARPLWAVGALLLGADSTSDPELRASVDEVVQPWIDGFIAGTDPEHPEYWGAIGEMDQRMVEAEIISFALLVAPKRIYDPLSEAAKRNVAEWLSGLRGKDMPQNNWRWFRIFGNLALTKVCGAPYEEVRDEIESDLALLDSFYRTDGWSADGPWQTAEQAREWDEWEERKHNRDSVGIGRQADYYSGSFAIQFSQLLYSRFAADVDPERAKIYRARARDFGNTFWRYFDADGSAIPFGRSLTYRSACGGYFATLALAQVSYDDLPSPLNSPGAVKGFLLRHLRWWAKNSEDIFYPDGTLNIGWLYPNMYMSEDYNSPQSPYWCLKTLVAVGLAENDPFWTAEEAPFPEIPASDSVAVAAGPEQILCNRPEGNHHFLLSPGQFVEWPMKATQAKYSKFAYSSAFGFSVPTGPLIQQIAPDSTLALSRDGGETWAVRWKSEEVQFSKARLVTAASGGVVEEVPVATAKWYPWGDRSVSVETTVIPPTSRWPDWHVRIHRIKPRVRVETLRMVEGGFAISGRKRDGAPLPEFRNVNEDTEAVLGETEGVFRIMMSSLVCSSAGASGIVAGSTIGWPCAQRGGVLKPDTNTNLACQRTLIPTIRRNMPSGLPENSELVVVYPIFAMSTAANGGRAAPGRGLRERWLDVPNVRLGGWNSGVPEDIITVDPGYEVY</sequence>
<feature type="domain" description="DUF2264" evidence="8">
    <location>
        <begin position="553"/>
        <end position="943"/>
    </location>
</feature>
<evidence type="ECO:0000256" key="3">
    <source>
        <dbReference type="ARBA" id="ARBA00022692"/>
    </source>
</evidence>
<evidence type="ECO:0000256" key="2">
    <source>
        <dbReference type="ARBA" id="ARBA00022448"/>
    </source>
</evidence>
<dbReference type="Pfam" id="PF10022">
    <property type="entry name" value="DUF2264"/>
    <property type="match status" value="1"/>
</dbReference>
<dbReference type="AlphaFoldDB" id="A0A8H6ITQ3"/>
<evidence type="ECO:0000256" key="4">
    <source>
        <dbReference type="ARBA" id="ARBA00022989"/>
    </source>
</evidence>
<name>A0A8H6ITQ3_9PEZI</name>
<keyword evidence="2" id="KW-0813">Transport</keyword>
<dbReference type="Pfam" id="PF07690">
    <property type="entry name" value="MFS_1"/>
    <property type="match status" value="1"/>
</dbReference>
<evidence type="ECO:0000259" key="8">
    <source>
        <dbReference type="Pfam" id="PF10022"/>
    </source>
</evidence>
<dbReference type="SUPFAM" id="SSF103473">
    <property type="entry name" value="MFS general substrate transporter"/>
    <property type="match status" value="1"/>
</dbReference>
<organism evidence="10 11">
    <name type="scientific">Colletotrichum sojae</name>
    <dbReference type="NCBI Taxonomy" id="2175907"/>
    <lineage>
        <taxon>Eukaryota</taxon>
        <taxon>Fungi</taxon>
        <taxon>Dikarya</taxon>
        <taxon>Ascomycota</taxon>
        <taxon>Pezizomycotina</taxon>
        <taxon>Sordariomycetes</taxon>
        <taxon>Hypocreomycetidae</taxon>
        <taxon>Glomerellales</taxon>
        <taxon>Glomerellaceae</taxon>
        <taxon>Colletotrichum</taxon>
        <taxon>Colletotrichum orchidearum species complex</taxon>
    </lineage>
</organism>
<evidence type="ECO:0000256" key="5">
    <source>
        <dbReference type="ARBA" id="ARBA00023136"/>
    </source>
</evidence>
<comment type="subcellular location">
    <subcellularLocation>
        <location evidence="1">Membrane</location>
        <topology evidence="1">Multi-pass membrane protein</topology>
    </subcellularLocation>
</comment>
<evidence type="ECO:0000313" key="11">
    <source>
        <dbReference type="Proteomes" id="UP000652219"/>
    </source>
</evidence>
<keyword evidence="4 7" id="KW-1133">Transmembrane helix</keyword>
<reference evidence="10 11" key="1">
    <citation type="journal article" date="2020" name="Phytopathology">
        <title>Genome Sequence Resources of Colletotrichum truncatum, C. plurivorum, C. musicola, and C. sojae: Four Species Pathogenic to Soybean (Glycine max).</title>
        <authorList>
            <person name="Rogerio F."/>
            <person name="Boufleur T.R."/>
            <person name="Ciampi-Guillardi M."/>
            <person name="Sukno S.A."/>
            <person name="Thon M.R."/>
            <person name="Massola Junior N.S."/>
            <person name="Baroncelli R."/>
        </authorList>
    </citation>
    <scope>NUCLEOTIDE SEQUENCE [LARGE SCALE GENOMIC DNA]</scope>
    <source>
        <strain evidence="10 11">LFN0009</strain>
    </source>
</reference>
<dbReference type="InterPro" id="IPR036259">
    <property type="entry name" value="MFS_trans_sf"/>
</dbReference>
<feature type="domain" description="DUF2264" evidence="9">
    <location>
        <begin position="954"/>
        <end position="1244"/>
    </location>
</feature>
<evidence type="ECO:0008006" key="12">
    <source>
        <dbReference type="Google" id="ProtNLM"/>
    </source>
</evidence>
<feature type="transmembrane region" description="Helical" evidence="7">
    <location>
        <begin position="447"/>
        <end position="465"/>
    </location>
</feature>
<feature type="transmembrane region" description="Helical" evidence="7">
    <location>
        <begin position="314"/>
        <end position="331"/>
    </location>
</feature>
<protein>
    <recommendedName>
        <fullName evidence="12">Major facilitator superfamily transporter</fullName>
    </recommendedName>
</protein>
<dbReference type="InterPro" id="IPR049349">
    <property type="entry name" value="DUF2264_N"/>
</dbReference>
<dbReference type="Gene3D" id="1.20.1250.20">
    <property type="entry name" value="MFS general substrate transporter like domains"/>
    <property type="match status" value="1"/>
</dbReference>
<accession>A0A8H6ITQ3</accession>
<evidence type="ECO:0000256" key="1">
    <source>
        <dbReference type="ARBA" id="ARBA00004141"/>
    </source>
</evidence>
<evidence type="ECO:0000256" key="6">
    <source>
        <dbReference type="ARBA" id="ARBA00037968"/>
    </source>
</evidence>
<dbReference type="InterPro" id="IPR016624">
    <property type="entry name" value="UCP014753"/>
</dbReference>
<dbReference type="EMBL" id="WIGN01000348">
    <property type="protein sequence ID" value="KAF6797629.1"/>
    <property type="molecule type" value="Genomic_DNA"/>
</dbReference>
<feature type="transmembrane region" description="Helical" evidence="7">
    <location>
        <begin position="383"/>
        <end position="405"/>
    </location>
</feature>
<dbReference type="GO" id="GO:0022857">
    <property type="term" value="F:transmembrane transporter activity"/>
    <property type="evidence" value="ECO:0007669"/>
    <property type="project" value="InterPro"/>
</dbReference>
<comment type="similarity">
    <text evidence="6">Belongs to the major facilitator superfamily. Allantoate permease family.</text>
</comment>